<dbReference type="VEuPathDB" id="TrichDB:TVAG_281000"/>
<dbReference type="PROSITE" id="PS51257">
    <property type="entry name" value="PROKAR_LIPOPROTEIN"/>
    <property type="match status" value="1"/>
</dbReference>
<name>A2DRM0_TRIV3</name>
<evidence type="ECO:0000313" key="2">
    <source>
        <dbReference type="Proteomes" id="UP000001542"/>
    </source>
</evidence>
<dbReference type="VEuPathDB" id="TrichDB:TVAGG3_0696730"/>
<dbReference type="AlphaFoldDB" id="A2DRM0"/>
<accession>A2DRM0</accession>
<sequence length="268" mass="30373">MTRVEFKFIDKFDRFILIERDINIQNYVTFGCYVEPGSAIQGDKVNILCNQHASSYEDLLNGYIERKLYFVNYADNNNHVLLATSHSSNLDMREFDLPVISQNAPLKILIQCDQDPAANQEIPLKSSMRPPITVDFQITDQTDSSANVHVTLSEDLGSDYQETQYAIGPSETLTYKKFSDTTSYVTKDFVINEQFPSDFTLTIRVKYLDGKYASKTITIGDPIDPIYELSIGKNQLKDKVYTATKEYKVLLQYGSTSAQVKAEMGGKN</sequence>
<reference evidence="1" key="1">
    <citation type="submission" date="2006-10" db="EMBL/GenBank/DDBJ databases">
        <authorList>
            <person name="Amadeo P."/>
            <person name="Zhao Q."/>
            <person name="Wortman J."/>
            <person name="Fraser-Liggett C."/>
            <person name="Carlton J."/>
        </authorList>
    </citation>
    <scope>NUCLEOTIDE SEQUENCE</scope>
    <source>
        <strain evidence="1">G3</strain>
    </source>
</reference>
<gene>
    <name evidence="1" type="ORF">TVAG_281000</name>
</gene>
<dbReference type="EMBL" id="DS113236">
    <property type="protein sequence ID" value="EAY16983.1"/>
    <property type="molecule type" value="Genomic_DNA"/>
</dbReference>
<protein>
    <submittedName>
        <fullName evidence="1">Uncharacterized protein</fullName>
    </submittedName>
</protein>
<dbReference type="InParanoid" id="A2DRM0"/>
<dbReference type="KEGG" id="tva:4774996"/>
<dbReference type="RefSeq" id="XP_001329206.1">
    <property type="nucleotide sequence ID" value="XM_001329171.1"/>
</dbReference>
<organism evidence="1 2">
    <name type="scientific">Trichomonas vaginalis (strain ATCC PRA-98 / G3)</name>
    <dbReference type="NCBI Taxonomy" id="412133"/>
    <lineage>
        <taxon>Eukaryota</taxon>
        <taxon>Metamonada</taxon>
        <taxon>Parabasalia</taxon>
        <taxon>Trichomonadida</taxon>
        <taxon>Trichomonadidae</taxon>
        <taxon>Trichomonas</taxon>
    </lineage>
</organism>
<evidence type="ECO:0000313" key="1">
    <source>
        <dbReference type="EMBL" id="EAY16983.1"/>
    </source>
</evidence>
<keyword evidence="2" id="KW-1185">Reference proteome</keyword>
<dbReference type="Proteomes" id="UP000001542">
    <property type="component" value="Unassembled WGS sequence"/>
</dbReference>
<proteinExistence type="predicted"/>
<reference evidence="1" key="2">
    <citation type="journal article" date="2007" name="Science">
        <title>Draft genome sequence of the sexually transmitted pathogen Trichomonas vaginalis.</title>
        <authorList>
            <person name="Carlton J.M."/>
            <person name="Hirt R.P."/>
            <person name="Silva J.C."/>
            <person name="Delcher A.L."/>
            <person name="Schatz M."/>
            <person name="Zhao Q."/>
            <person name="Wortman J.R."/>
            <person name="Bidwell S.L."/>
            <person name="Alsmark U.C.M."/>
            <person name="Besteiro S."/>
            <person name="Sicheritz-Ponten T."/>
            <person name="Noel C.J."/>
            <person name="Dacks J.B."/>
            <person name="Foster P.G."/>
            <person name="Simillion C."/>
            <person name="Van de Peer Y."/>
            <person name="Miranda-Saavedra D."/>
            <person name="Barton G.J."/>
            <person name="Westrop G.D."/>
            <person name="Mueller S."/>
            <person name="Dessi D."/>
            <person name="Fiori P.L."/>
            <person name="Ren Q."/>
            <person name="Paulsen I."/>
            <person name="Zhang H."/>
            <person name="Bastida-Corcuera F.D."/>
            <person name="Simoes-Barbosa A."/>
            <person name="Brown M.T."/>
            <person name="Hayes R.D."/>
            <person name="Mukherjee M."/>
            <person name="Okumura C.Y."/>
            <person name="Schneider R."/>
            <person name="Smith A.J."/>
            <person name="Vanacova S."/>
            <person name="Villalvazo M."/>
            <person name="Haas B.J."/>
            <person name="Pertea M."/>
            <person name="Feldblyum T.V."/>
            <person name="Utterback T.R."/>
            <person name="Shu C.L."/>
            <person name="Osoegawa K."/>
            <person name="de Jong P.J."/>
            <person name="Hrdy I."/>
            <person name="Horvathova L."/>
            <person name="Zubacova Z."/>
            <person name="Dolezal P."/>
            <person name="Malik S.B."/>
            <person name="Logsdon J.M. Jr."/>
            <person name="Henze K."/>
            <person name="Gupta A."/>
            <person name="Wang C.C."/>
            <person name="Dunne R.L."/>
            <person name="Upcroft J.A."/>
            <person name="Upcroft P."/>
            <person name="White O."/>
            <person name="Salzberg S.L."/>
            <person name="Tang P."/>
            <person name="Chiu C.-H."/>
            <person name="Lee Y.-S."/>
            <person name="Embley T.M."/>
            <person name="Coombs G.H."/>
            <person name="Mottram J.C."/>
            <person name="Tachezy J."/>
            <person name="Fraser-Liggett C.M."/>
            <person name="Johnson P.J."/>
        </authorList>
    </citation>
    <scope>NUCLEOTIDE SEQUENCE [LARGE SCALE GENOMIC DNA]</scope>
    <source>
        <strain evidence="1">G3</strain>
    </source>
</reference>